<dbReference type="EMBL" id="CAJEWN010001207">
    <property type="protein sequence ID" value="CAD2195370.1"/>
    <property type="molecule type" value="Genomic_DNA"/>
</dbReference>
<keyword evidence="1" id="KW-0732">Signal</keyword>
<reference evidence="2 3" key="1">
    <citation type="submission" date="2020-08" db="EMBL/GenBank/DDBJ databases">
        <authorList>
            <person name="Koutsovoulos G."/>
            <person name="Danchin GJ E."/>
        </authorList>
    </citation>
    <scope>NUCLEOTIDE SEQUENCE [LARGE SCALE GENOMIC DNA]</scope>
</reference>
<sequence length="157" mass="17765">MLSKCFYGFLLVLNLSLFCLQPSLGQEDNSGALSIKLVYNGNQVDTSGIKQLFSAGKDDLKLISTVPSVIKNQIPNDLKSAMETETLGDLKKEILAIKESKTLNESKEKWEKGAPKTKEIFNKTINWVYSKMEKIKNSLDKQEKDFVEQVKLKFKLN</sequence>
<protein>
    <submittedName>
        <fullName evidence="2">Uncharacterized protein</fullName>
    </submittedName>
</protein>
<dbReference type="AlphaFoldDB" id="A0A6V7X7Q2"/>
<feature type="signal peptide" evidence="1">
    <location>
        <begin position="1"/>
        <end position="25"/>
    </location>
</feature>
<dbReference type="OrthoDB" id="5904596at2759"/>
<evidence type="ECO:0000313" key="2">
    <source>
        <dbReference type="EMBL" id="CAD2195370.1"/>
    </source>
</evidence>
<feature type="chain" id="PRO_5027945821" evidence="1">
    <location>
        <begin position="26"/>
        <end position="157"/>
    </location>
</feature>
<proteinExistence type="predicted"/>
<evidence type="ECO:0000256" key="1">
    <source>
        <dbReference type="SAM" id="SignalP"/>
    </source>
</evidence>
<name>A0A6V7X7Q2_MELEN</name>
<organism evidence="2 3">
    <name type="scientific">Meloidogyne enterolobii</name>
    <name type="common">Root-knot nematode worm</name>
    <name type="synonym">Meloidogyne mayaguensis</name>
    <dbReference type="NCBI Taxonomy" id="390850"/>
    <lineage>
        <taxon>Eukaryota</taxon>
        <taxon>Metazoa</taxon>
        <taxon>Ecdysozoa</taxon>
        <taxon>Nematoda</taxon>
        <taxon>Chromadorea</taxon>
        <taxon>Rhabditida</taxon>
        <taxon>Tylenchina</taxon>
        <taxon>Tylenchomorpha</taxon>
        <taxon>Tylenchoidea</taxon>
        <taxon>Meloidogynidae</taxon>
        <taxon>Meloidogyninae</taxon>
        <taxon>Meloidogyne</taxon>
    </lineage>
</organism>
<comment type="caution">
    <text evidence="2">The sequence shown here is derived from an EMBL/GenBank/DDBJ whole genome shotgun (WGS) entry which is preliminary data.</text>
</comment>
<accession>A0A6V7X7Q2</accession>
<dbReference type="Proteomes" id="UP000580250">
    <property type="component" value="Unassembled WGS sequence"/>
</dbReference>
<evidence type="ECO:0000313" key="3">
    <source>
        <dbReference type="Proteomes" id="UP000580250"/>
    </source>
</evidence>
<gene>
    <name evidence="2" type="ORF">MENT_LOCUS48452</name>
</gene>